<name>A0ABC9XCW6_GRUJA</name>
<evidence type="ECO:0000313" key="2">
    <source>
        <dbReference type="Proteomes" id="UP001623348"/>
    </source>
</evidence>
<protein>
    <submittedName>
        <fullName evidence="1">Uncharacterized protein</fullName>
    </submittedName>
</protein>
<evidence type="ECO:0000313" key="1">
    <source>
        <dbReference type="EMBL" id="GAB0194562.1"/>
    </source>
</evidence>
<dbReference type="AlphaFoldDB" id="A0ABC9XCW6"/>
<sequence>MRPEPTYCSLDWILKLYGSERDPGNIHKGDLQPSAFRYGDWSFNFSENSSDMVNGIRIGTNPLETGYPDSPGS</sequence>
<keyword evidence="2" id="KW-1185">Reference proteome</keyword>
<comment type="caution">
    <text evidence="1">The sequence shown here is derived from an EMBL/GenBank/DDBJ whole genome shotgun (WGS) entry which is preliminary data.</text>
</comment>
<accession>A0ABC9XCW6</accession>
<proteinExistence type="predicted"/>
<reference evidence="1 2" key="1">
    <citation type="submission" date="2024-06" db="EMBL/GenBank/DDBJ databases">
        <title>The draft genome of Grus japonensis, version 3.</title>
        <authorList>
            <person name="Nabeshima K."/>
            <person name="Suzuki S."/>
            <person name="Onuma M."/>
        </authorList>
    </citation>
    <scope>NUCLEOTIDE SEQUENCE [LARGE SCALE GENOMIC DNA]</scope>
    <source>
        <strain evidence="1 2">451A</strain>
    </source>
</reference>
<dbReference type="Proteomes" id="UP001623348">
    <property type="component" value="Unassembled WGS sequence"/>
</dbReference>
<organism evidence="1 2">
    <name type="scientific">Grus japonensis</name>
    <name type="common">Japanese crane</name>
    <name type="synonym">Red-crowned crane</name>
    <dbReference type="NCBI Taxonomy" id="30415"/>
    <lineage>
        <taxon>Eukaryota</taxon>
        <taxon>Metazoa</taxon>
        <taxon>Chordata</taxon>
        <taxon>Craniata</taxon>
        <taxon>Vertebrata</taxon>
        <taxon>Euteleostomi</taxon>
        <taxon>Archelosauria</taxon>
        <taxon>Archosauria</taxon>
        <taxon>Dinosauria</taxon>
        <taxon>Saurischia</taxon>
        <taxon>Theropoda</taxon>
        <taxon>Coelurosauria</taxon>
        <taxon>Aves</taxon>
        <taxon>Neognathae</taxon>
        <taxon>Neoaves</taxon>
        <taxon>Gruiformes</taxon>
        <taxon>Gruidae</taxon>
        <taxon>Grus</taxon>
    </lineage>
</organism>
<dbReference type="EMBL" id="BAAFJT010000011">
    <property type="protein sequence ID" value="GAB0194562.1"/>
    <property type="molecule type" value="Genomic_DNA"/>
</dbReference>
<gene>
    <name evidence="1" type="ORF">GRJ2_001921500</name>
</gene>